<evidence type="ECO:0000313" key="13">
    <source>
        <dbReference type="Proteomes" id="UP001501169"/>
    </source>
</evidence>
<reference evidence="12 13" key="1">
    <citation type="journal article" date="2019" name="Int. J. Syst. Evol. Microbiol.">
        <title>The Global Catalogue of Microorganisms (GCM) 10K type strain sequencing project: providing services to taxonomists for standard genome sequencing and annotation.</title>
        <authorList>
            <consortium name="The Broad Institute Genomics Platform"/>
            <consortium name="The Broad Institute Genome Sequencing Center for Infectious Disease"/>
            <person name="Wu L."/>
            <person name="Ma J."/>
        </authorList>
    </citation>
    <scope>NUCLEOTIDE SEQUENCE [LARGE SCALE GENOMIC DNA]</scope>
    <source>
        <strain evidence="12 13">JCM 14331</strain>
    </source>
</reference>
<dbReference type="SUPFAM" id="SSF81901">
    <property type="entry name" value="HCP-like"/>
    <property type="match status" value="1"/>
</dbReference>
<dbReference type="PRINTS" id="PR01374">
    <property type="entry name" value="TONBPROTEIN"/>
</dbReference>
<evidence type="ECO:0000256" key="6">
    <source>
        <dbReference type="ARBA" id="ARBA00022692"/>
    </source>
</evidence>
<dbReference type="Pfam" id="PF03544">
    <property type="entry name" value="TonB_C"/>
    <property type="match status" value="1"/>
</dbReference>
<evidence type="ECO:0000256" key="3">
    <source>
        <dbReference type="ARBA" id="ARBA00022448"/>
    </source>
</evidence>
<comment type="caution">
    <text evidence="12">The sequence shown here is derived from an EMBL/GenBank/DDBJ whole genome shotgun (WGS) entry which is preliminary data.</text>
</comment>
<evidence type="ECO:0000256" key="4">
    <source>
        <dbReference type="ARBA" id="ARBA00022475"/>
    </source>
</evidence>
<dbReference type="PANTHER" id="PTHR33446">
    <property type="entry name" value="PROTEIN TONB-RELATED"/>
    <property type="match status" value="1"/>
</dbReference>
<evidence type="ECO:0000256" key="10">
    <source>
        <dbReference type="RuleBase" id="RU362123"/>
    </source>
</evidence>
<dbReference type="InterPro" id="IPR003538">
    <property type="entry name" value="TonB"/>
</dbReference>
<comment type="similarity">
    <text evidence="2 10">Belongs to the TonB family.</text>
</comment>
<evidence type="ECO:0000256" key="1">
    <source>
        <dbReference type="ARBA" id="ARBA00004383"/>
    </source>
</evidence>
<dbReference type="InterPro" id="IPR037682">
    <property type="entry name" value="TonB_C"/>
</dbReference>
<evidence type="ECO:0000256" key="2">
    <source>
        <dbReference type="ARBA" id="ARBA00006555"/>
    </source>
</evidence>
<evidence type="ECO:0000256" key="7">
    <source>
        <dbReference type="ARBA" id="ARBA00022927"/>
    </source>
</evidence>
<evidence type="ECO:0000256" key="9">
    <source>
        <dbReference type="ARBA" id="ARBA00023136"/>
    </source>
</evidence>
<keyword evidence="4 10" id="KW-1003">Cell membrane</keyword>
<comment type="subcellular location">
    <subcellularLocation>
        <location evidence="1 10">Cell inner membrane</location>
        <topology evidence="1 10">Single-pass membrane protein</topology>
        <orientation evidence="1 10">Periplasmic side</orientation>
    </subcellularLocation>
</comment>
<sequence>MLLALFGCATVQADMLDALKAYEQQNYTEARQQFEVLLPLGNELAAFNLGAMAYQGEGQDKDLVKAIAHFMLAAELQHPQAKDLLATLAAKANESQLEQATHHYEQLQQLLVIKELAAGTDNDTEMPEPVKRVAPEYPKNALANGVFGYVKVRFLVNEQGEVTAVDTLDAYPEHIFEQATIRAVKRWRYEPSDKKHLQHVRLDYSMNGGVKLSAVENVMEKHKLWEYAVAGAPQYQFVLGTLLSLIDVQSANSFWYDPELPLAAQPDFSIYKDRARLRANFNGFWGSAVVRVAKDGTITEQINAQVEQKSEIADLTGLTLKGKVEADVYRIERISVNGVSKVFATPSIQTSRSMSGMFWWEQAAKNGNLDAQRVMAAYDPQWESYLLTQQDAEVMAWTGTRMMLEGQHEQGMQFLEQAIAKHYEPAEMLKKQFNWHKTRKTPDERP</sequence>
<dbReference type="EMBL" id="BAAAEO010000007">
    <property type="protein sequence ID" value="GAA0564851.1"/>
    <property type="molecule type" value="Genomic_DNA"/>
</dbReference>
<proteinExistence type="inferred from homology"/>
<keyword evidence="7 10" id="KW-0653">Protein transport</keyword>
<dbReference type="Proteomes" id="UP001501169">
    <property type="component" value="Unassembled WGS sequence"/>
</dbReference>
<dbReference type="PROSITE" id="PS52015">
    <property type="entry name" value="TONB_CTD"/>
    <property type="match status" value="1"/>
</dbReference>
<keyword evidence="6" id="KW-0812">Transmembrane</keyword>
<dbReference type="InterPro" id="IPR011990">
    <property type="entry name" value="TPR-like_helical_dom_sf"/>
</dbReference>
<keyword evidence="5 10" id="KW-0997">Cell inner membrane</keyword>
<keyword evidence="13" id="KW-1185">Reference proteome</keyword>
<protein>
    <recommendedName>
        <fullName evidence="10">Protein TonB</fullName>
    </recommendedName>
</protein>
<evidence type="ECO:0000259" key="11">
    <source>
        <dbReference type="PROSITE" id="PS52015"/>
    </source>
</evidence>
<dbReference type="Gene3D" id="3.30.2420.10">
    <property type="entry name" value="TonB"/>
    <property type="match status" value="1"/>
</dbReference>
<dbReference type="Gene3D" id="1.25.40.10">
    <property type="entry name" value="Tetratricopeptide repeat domain"/>
    <property type="match status" value="1"/>
</dbReference>
<dbReference type="SUPFAM" id="SSF74653">
    <property type="entry name" value="TolA/TonB C-terminal domain"/>
    <property type="match status" value="1"/>
</dbReference>
<dbReference type="InterPro" id="IPR006260">
    <property type="entry name" value="TonB/TolA_C"/>
</dbReference>
<organism evidence="12 13">
    <name type="scientific">Rheinheimera aquimaris</name>
    <dbReference type="NCBI Taxonomy" id="412437"/>
    <lineage>
        <taxon>Bacteria</taxon>
        <taxon>Pseudomonadati</taxon>
        <taxon>Pseudomonadota</taxon>
        <taxon>Gammaproteobacteria</taxon>
        <taxon>Chromatiales</taxon>
        <taxon>Chromatiaceae</taxon>
        <taxon>Rheinheimera</taxon>
    </lineage>
</organism>
<dbReference type="InterPro" id="IPR051045">
    <property type="entry name" value="TonB-dependent_transducer"/>
</dbReference>
<name>A0ABN1EFA2_9GAMM</name>
<keyword evidence="9" id="KW-0472">Membrane</keyword>
<dbReference type="NCBIfam" id="TIGR01352">
    <property type="entry name" value="tonB_Cterm"/>
    <property type="match status" value="1"/>
</dbReference>
<dbReference type="SMART" id="SM00671">
    <property type="entry name" value="SEL1"/>
    <property type="match status" value="1"/>
</dbReference>
<evidence type="ECO:0000256" key="8">
    <source>
        <dbReference type="ARBA" id="ARBA00022989"/>
    </source>
</evidence>
<gene>
    <name evidence="12" type="ORF">GCM10009098_36230</name>
</gene>
<dbReference type="InterPro" id="IPR006597">
    <property type="entry name" value="Sel1-like"/>
</dbReference>
<evidence type="ECO:0000256" key="5">
    <source>
        <dbReference type="ARBA" id="ARBA00022519"/>
    </source>
</evidence>
<keyword evidence="3 10" id="KW-0813">Transport</keyword>
<keyword evidence="10" id="KW-0735">Signal-anchor</keyword>
<comment type="function">
    <text evidence="10">Interacts with outer membrane receptor proteins that carry out high-affinity binding and energy dependent uptake into the periplasmic space of specific substrates. It could act to transduce energy from the cytoplasmic membrane to specific energy-requiring processes in the outer membrane, resulting in the release into the periplasm of ligands bound by these outer membrane proteins.</text>
</comment>
<feature type="domain" description="TonB C-terminal" evidence="11">
    <location>
        <begin position="122"/>
        <end position="213"/>
    </location>
</feature>
<keyword evidence="8" id="KW-1133">Transmembrane helix</keyword>
<evidence type="ECO:0000313" key="12">
    <source>
        <dbReference type="EMBL" id="GAA0564851.1"/>
    </source>
</evidence>
<accession>A0ABN1EFA2</accession>